<comment type="caution">
    <text evidence="1">The sequence shown here is derived from an EMBL/GenBank/DDBJ whole genome shotgun (WGS) entry which is preliminary data.</text>
</comment>
<sequence length="110" mass="12131">MKIKIYSGVILLLLIISSYSLHARNWTSGYTITKVYDQRPYKAQLDIDISPKLHECTTLSFVIGEGGLTDDHLNRILSVSLVALTTGKQVGGLWADVADKCIATNIHISK</sequence>
<dbReference type="EMBL" id="JQEC01000039">
    <property type="protein sequence ID" value="KGJ91908.1"/>
    <property type="molecule type" value="Genomic_DNA"/>
</dbReference>
<evidence type="ECO:0000313" key="1">
    <source>
        <dbReference type="EMBL" id="KGJ91908.1"/>
    </source>
</evidence>
<proteinExistence type="predicted"/>
<reference evidence="1 2" key="1">
    <citation type="submission" date="2014-08" db="EMBL/GenBank/DDBJ databases">
        <title>Genomic and Phenotypic Diversity of Colwellia psychrerythraea strains from Disparate Marine Basins.</title>
        <authorList>
            <person name="Techtmann S.M."/>
            <person name="Stelling S.C."/>
            <person name="Utturkar S.M."/>
            <person name="Alshibli N."/>
            <person name="Harris A."/>
            <person name="Brown S.D."/>
            <person name="Hazen T.C."/>
        </authorList>
    </citation>
    <scope>NUCLEOTIDE SEQUENCE [LARGE SCALE GENOMIC DNA]</scope>
    <source>
        <strain evidence="1 2">GAB14E</strain>
    </source>
</reference>
<organism evidence="1 2">
    <name type="scientific">Colwellia psychrerythraea</name>
    <name type="common">Vibrio psychroerythus</name>
    <dbReference type="NCBI Taxonomy" id="28229"/>
    <lineage>
        <taxon>Bacteria</taxon>
        <taxon>Pseudomonadati</taxon>
        <taxon>Pseudomonadota</taxon>
        <taxon>Gammaproteobacteria</taxon>
        <taxon>Alteromonadales</taxon>
        <taxon>Colwelliaceae</taxon>
        <taxon>Colwellia</taxon>
    </lineage>
</organism>
<dbReference type="Proteomes" id="UP000029868">
    <property type="component" value="Unassembled WGS sequence"/>
</dbReference>
<accession>A0A099KQF6</accession>
<dbReference type="AlphaFoldDB" id="A0A099KQF6"/>
<dbReference type="RefSeq" id="WP_033082780.1">
    <property type="nucleotide sequence ID" value="NZ_JQEC01000039.1"/>
</dbReference>
<protein>
    <submittedName>
        <fullName evidence="1">Uncharacterized protein</fullName>
    </submittedName>
</protein>
<name>A0A099KQF6_COLPS</name>
<evidence type="ECO:0000313" key="2">
    <source>
        <dbReference type="Proteomes" id="UP000029868"/>
    </source>
</evidence>
<gene>
    <name evidence="1" type="ORF">GAB14E_3065</name>
</gene>